<keyword evidence="2" id="KW-1185">Reference proteome</keyword>
<dbReference type="PANTHER" id="PTHR11439:SF524">
    <property type="entry name" value="RNA-DIRECTED DNA POLYMERASE, PROTEIN KINASE RLK-PELLE-DLSV FAMILY"/>
    <property type="match status" value="1"/>
</dbReference>
<dbReference type="EMBL" id="KZ503118">
    <property type="protein sequence ID" value="PKU68154.1"/>
    <property type="molecule type" value="Genomic_DNA"/>
</dbReference>
<dbReference type="SUPFAM" id="SSF56672">
    <property type="entry name" value="DNA/RNA polymerases"/>
    <property type="match status" value="1"/>
</dbReference>
<dbReference type="Proteomes" id="UP000233837">
    <property type="component" value="Unassembled WGS sequence"/>
</dbReference>
<reference evidence="1 2" key="2">
    <citation type="journal article" date="2017" name="Nature">
        <title>The Apostasia genome and the evolution of orchids.</title>
        <authorList>
            <person name="Zhang G.Q."/>
            <person name="Liu K.W."/>
            <person name="Li Z."/>
            <person name="Lohaus R."/>
            <person name="Hsiao Y.Y."/>
            <person name="Niu S.C."/>
            <person name="Wang J.Y."/>
            <person name="Lin Y.C."/>
            <person name="Xu Q."/>
            <person name="Chen L.J."/>
            <person name="Yoshida K."/>
            <person name="Fujiwara S."/>
            <person name="Wang Z.W."/>
            <person name="Zhang Y.Q."/>
            <person name="Mitsuda N."/>
            <person name="Wang M."/>
            <person name="Liu G.H."/>
            <person name="Pecoraro L."/>
            <person name="Huang H.X."/>
            <person name="Xiao X.J."/>
            <person name="Lin M."/>
            <person name="Wu X.Y."/>
            <person name="Wu W.L."/>
            <person name="Chen Y.Y."/>
            <person name="Chang S.B."/>
            <person name="Sakamoto S."/>
            <person name="Ohme-Takagi M."/>
            <person name="Yagi M."/>
            <person name="Zeng S.J."/>
            <person name="Shen C.Y."/>
            <person name="Yeh C.M."/>
            <person name="Luo Y.B."/>
            <person name="Tsai W.C."/>
            <person name="Van de Peer Y."/>
            <person name="Liu Z.J."/>
        </authorList>
    </citation>
    <scope>NUCLEOTIDE SEQUENCE [LARGE SCALE GENOMIC DNA]</scope>
    <source>
        <tissue evidence="1">The whole plant</tissue>
    </source>
</reference>
<reference evidence="1 2" key="1">
    <citation type="journal article" date="2016" name="Sci. Rep.">
        <title>The Dendrobium catenatum Lindl. genome sequence provides insights into polysaccharide synthase, floral development and adaptive evolution.</title>
        <authorList>
            <person name="Zhang G.Q."/>
            <person name="Xu Q."/>
            <person name="Bian C."/>
            <person name="Tsai W.C."/>
            <person name="Yeh C.M."/>
            <person name="Liu K.W."/>
            <person name="Yoshida K."/>
            <person name="Zhang L.S."/>
            <person name="Chang S.B."/>
            <person name="Chen F."/>
            <person name="Shi Y."/>
            <person name="Su Y.Y."/>
            <person name="Zhang Y.Q."/>
            <person name="Chen L.J."/>
            <person name="Yin Y."/>
            <person name="Lin M."/>
            <person name="Huang H."/>
            <person name="Deng H."/>
            <person name="Wang Z.W."/>
            <person name="Zhu S.L."/>
            <person name="Zhao X."/>
            <person name="Deng C."/>
            <person name="Niu S.C."/>
            <person name="Huang J."/>
            <person name="Wang M."/>
            <person name="Liu G.H."/>
            <person name="Yang H.J."/>
            <person name="Xiao X.J."/>
            <person name="Hsiao Y.Y."/>
            <person name="Wu W.L."/>
            <person name="Chen Y.Y."/>
            <person name="Mitsuda N."/>
            <person name="Ohme-Takagi M."/>
            <person name="Luo Y.B."/>
            <person name="Van de Peer Y."/>
            <person name="Liu Z.J."/>
        </authorList>
    </citation>
    <scope>NUCLEOTIDE SEQUENCE [LARGE SCALE GENOMIC DNA]</scope>
    <source>
        <tissue evidence="1">The whole plant</tissue>
    </source>
</reference>
<evidence type="ECO:0000313" key="1">
    <source>
        <dbReference type="EMBL" id="PKU68154.1"/>
    </source>
</evidence>
<proteinExistence type="predicted"/>
<accession>A0A2I0VXM2</accession>
<dbReference type="PANTHER" id="PTHR11439">
    <property type="entry name" value="GAG-POL-RELATED RETROTRANSPOSON"/>
    <property type="match status" value="1"/>
</dbReference>
<organism evidence="1 2">
    <name type="scientific">Dendrobium catenatum</name>
    <dbReference type="NCBI Taxonomy" id="906689"/>
    <lineage>
        <taxon>Eukaryota</taxon>
        <taxon>Viridiplantae</taxon>
        <taxon>Streptophyta</taxon>
        <taxon>Embryophyta</taxon>
        <taxon>Tracheophyta</taxon>
        <taxon>Spermatophyta</taxon>
        <taxon>Magnoliopsida</taxon>
        <taxon>Liliopsida</taxon>
        <taxon>Asparagales</taxon>
        <taxon>Orchidaceae</taxon>
        <taxon>Epidendroideae</taxon>
        <taxon>Malaxideae</taxon>
        <taxon>Dendrobiinae</taxon>
        <taxon>Dendrobium</taxon>
    </lineage>
</organism>
<dbReference type="AlphaFoldDB" id="A0A2I0VXM2"/>
<gene>
    <name evidence="1" type="ORF">MA16_Dca012823</name>
</gene>
<evidence type="ECO:0000313" key="2">
    <source>
        <dbReference type="Proteomes" id="UP000233837"/>
    </source>
</evidence>
<name>A0A2I0VXM2_9ASPA</name>
<protein>
    <submittedName>
        <fullName evidence="1">Putative mitochondrial protein</fullName>
    </submittedName>
</protein>
<sequence length="240" mass="26974">MSLKRNNSTGNTEPFSDPQLYRKIAGSLQCLSITRPDIAFTTNYICQHMHEPSVNDFQTLKRLLRYVQGTTELGIPIDPGDLQLRAFADADWAADSSDRRSVTGFCTFLGNTIISWSAKKQITVAKSSTEAEYRSISSATSEVIWLRRLLAELCITQIGPTPLYCDNTSAIALANNTVFHARTKHVEIDYHFISNHIKAGDLNISHISSDEQTADILTKSLPKERFFYLRNKLNIRSQDA</sequence>
<dbReference type="CDD" id="cd09272">
    <property type="entry name" value="RNase_HI_RT_Ty1"/>
    <property type="match status" value="1"/>
</dbReference>
<dbReference type="InterPro" id="IPR043502">
    <property type="entry name" value="DNA/RNA_pol_sf"/>
</dbReference>